<name>A0A2G2W1U3_CAPBA</name>
<evidence type="ECO:0000313" key="15">
    <source>
        <dbReference type="Proteomes" id="UP000224567"/>
    </source>
</evidence>
<evidence type="ECO:0008006" key="16">
    <source>
        <dbReference type="Google" id="ProtNLM"/>
    </source>
</evidence>
<dbReference type="Pfam" id="PF03732">
    <property type="entry name" value="Retrotrans_gag"/>
    <property type="match status" value="1"/>
</dbReference>
<evidence type="ECO:0000256" key="3">
    <source>
        <dbReference type="ARBA" id="ARBA00022614"/>
    </source>
</evidence>
<comment type="subcellular location">
    <subcellularLocation>
        <location evidence="1">Membrane</location>
        <topology evidence="1">Peripheral membrane protein</topology>
    </subcellularLocation>
</comment>
<dbReference type="PANTHER" id="PTHR23155:SF1228">
    <property type="entry name" value="NB-ARC DOMAIN CONTAINING PROTEIN, EXPRESSED"/>
    <property type="match status" value="1"/>
</dbReference>
<proteinExistence type="inferred from homology"/>
<dbReference type="InterPro" id="IPR058922">
    <property type="entry name" value="WHD_DRP"/>
</dbReference>
<dbReference type="PANTHER" id="PTHR23155">
    <property type="entry name" value="DISEASE RESISTANCE PROTEIN RP"/>
    <property type="match status" value="1"/>
</dbReference>
<dbReference type="SUPFAM" id="SSF52047">
    <property type="entry name" value="RNI-like"/>
    <property type="match status" value="1"/>
</dbReference>
<dbReference type="InterPro" id="IPR057670">
    <property type="entry name" value="SH3_retrovirus"/>
</dbReference>
<keyword evidence="15" id="KW-1185">Reference proteome</keyword>
<dbReference type="EMBL" id="MLFT02000009">
    <property type="protein sequence ID" value="PHT39207.1"/>
    <property type="molecule type" value="Genomic_DNA"/>
</dbReference>
<keyword evidence="4" id="KW-0677">Repeat</keyword>
<dbReference type="SUPFAM" id="SSF52540">
    <property type="entry name" value="P-loop containing nucleoside triphosphate hydrolases"/>
    <property type="match status" value="1"/>
</dbReference>
<evidence type="ECO:0000256" key="9">
    <source>
        <dbReference type="ARBA" id="ARBA00023136"/>
    </source>
</evidence>
<dbReference type="FunFam" id="1.10.10.10:FF:000322">
    <property type="entry name" value="Probable disease resistance protein At1g63360"/>
    <property type="match status" value="1"/>
</dbReference>
<dbReference type="InterPro" id="IPR032675">
    <property type="entry name" value="LRR_dom_sf"/>
</dbReference>
<evidence type="ECO:0000256" key="1">
    <source>
        <dbReference type="ARBA" id="ARBA00004170"/>
    </source>
</evidence>
<dbReference type="Pfam" id="PF00931">
    <property type="entry name" value="NB-ARC"/>
    <property type="match status" value="1"/>
</dbReference>
<reference evidence="15" key="2">
    <citation type="journal article" date="2017" name="J. Anim. Genet.">
        <title>Multiple reference genome sequences of hot pepper reveal the massive evolution of plant disease resistance genes by retroduplication.</title>
        <authorList>
            <person name="Kim S."/>
            <person name="Park J."/>
            <person name="Yeom S.-I."/>
            <person name="Kim Y.-M."/>
            <person name="Seo E."/>
            <person name="Kim K.-T."/>
            <person name="Kim M.-S."/>
            <person name="Lee J.M."/>
            <person name="Cheong K."/>
            <person name="Shin H.-S."/>
            <person name="Kim S.-B."/>
            <person name="Han K."/>
            <person name="Lee J."/>
            <person name="Park M."/>
            <person name="Lee H.-A."/>
            <person name="Lee H.-Y."/>
            <person name="Lee Y."/>
            <person name="Oh S."/>
            <person name="Lee J.H."/>
            <person name="Choi E."/>
            <person name="Choi E."/>
            <person name="Lee S.E."/>
            <person name="Jeon J."/>
            <person name="Kim H."/>
            <person name="Choi G."/>
            <person name="Song H."/>
            <person name="Lee J."/>
            <person name="Lee S.-C."/>
            <person name="Kwon J.-K."/>
            <person name="Lee H.-Y."/>
            <person name="Koo N."/>
            <person name="Hong Y."/>
            <person name="Kim R.W."/>
            <person name="Kang W.-H."/>
            <person name="Huh J.H."/>
            <person name="Kang B.-C."/>
            <person name="Yang T.-J."/>
            <person name="Lee Y.-H."/>
            <person name="Bennetzen J.L."/>
            <person name="Choi D."/>
        </authorList>
    </citation>
    <scope>NUCLEOTIDE SEQUENCE [LARGE SCALE GENOMIC DNA]</scope>
    <source>
        <strain evidence="15">cv. PBC81</strain>
    </source>
</reference>
<dbReference type="GO" id="GO:0051607">
    <property type="term" value="P:defense response to virus"/>
    <property type="evidence" value="ECO:0007669"/>
    <property type="project" value="UniProtKB-ARBA"/>
</dbReference>
<keyword evidence="3" id="KW-0433">Leucine-rich repeat</keyword>
<dbReference type="GO" id="GO:0098542">
    <property type="term" value="P:defense response to other organism"/>
    <property type="evidence" value="ECO:0007669"/>
    <property type="project" value="TreeGrafter"/>
</dbReference>
<dbReference type="InterPro" id="IPR038005">
    <property type="entry name" value="RX-like_CC"/>
</dbReference>
<evidence type="ECO:0000256" key="2">
    <source>
        <dbReference type="ARBA" id="ARBA00008894"/>
    </source>
</evidence>
<keyword evidence="6" id="KW-0611">Plant defense</keyword>
<dbReference type="GO" id="GO:0016020">
    <property type="term" value="C:membrane"/>
    <property type="evidence" value="ECO:0007669"/>
    <property type="project" value="UniProtKB-SubCell"/>
</dbReference>
<dbReference type="InterPro" id="IPR005162">
    <property type="entry name" value="Retrotrans_gag_dom"/>
</dbReference>
<dbReference type="CDD" id="cd14798">
    <property type="entry name" value="RX-CC_like"/>
    <property type="match status" value="1"/>
</dbReference>
<dbReference type="Gene3D" id="1.10.10.10">
    <property type="entry name" value="Winged helix-like DNA-binding domain superfamily/Winged helix DNA-binding domain"/>
    <property type="match status" value="1"/>
</dbReference>
<dbReference type="InterPro" id="IPR036388">
    <property type="entry name" value="WH-like_DNA-bd_sf"/>
</dbReference>
<protein>
    <recommendedName>
        <fullName evidence="16">NB-ARC domain-containing protein</fullName>
    </recommendedName>
</protein>
<dbReference type="Pfam" id="PF25597">
    <property type="entry name" value="SH3_retrovirus"/>
    <property type="match status" value="1"/>
</dbReference>
<dbReference type="GO" id="GO:0005524">
    <property type="term" value="F:ATP binding"/>
    <property type="evidence" value="ECO:0007669"/>
    <property type="project" value="UniProtKB-KW"/>
</dbReference>
<evidence type="ECO:0000256" key="4">
    <source>
        <dbReference type="ARBA" id="ARBA00022737"/>
    </source>
</evidence>
<dbReference type="AlphaFoldDB" id="A0A2G2W1U3"/>
<keyword evidence="8" id="KW-0175">Coiled coil</keyword>
<comment type="caution">
    <text evidence="14">The sequence shown here is derived from an EMBL/GenBank/DDBJ whole genome shotgun (WGS) entry which is preliminary data.</text>
</comment>
<feature type="domain" description="Retroviral polymerase SH3-like" evidence="13">
    <location>
        <begin position="1104"/>
        <end position="1148"/>
    </location>
</feature>
<keyword evidence="7" id="KW-0067">ATP-binding</keyword>
<reference evidence="14 15" key="1">
    <citation type="journal article" date="2017" name="Genome Biol.">
        <title>New reference genome sequences of hot pepper reveal the massive evolution of plant disease-resistance genes by retroduplication.</title>
        <authorList>
            <person name="Kim S."/>
            <person name="Park J."/>
            <person name="Yeom S.I."/>
            <person name="Kim Y.M."/>
            <person name="Seo E."/>
            <person name="Kim K.T."/>
            <person name="Kim M.S."/>
            <person name="Lee J.M."/>
            <person name="Cheong K."/>
            <person name="Shin H.S."/>
            <person name="Kim S.B."/>
            <person name="Han K."/>
            <person name="Lee J."/>
            <person name="Park M."/>
            <person name="Lee H.A."/>
            <person name="Lee H.Y."/>
            <person name="Lee Y."/>
            <person name="Oh S."/>
            <person name="Lee J.H."/>
            <person name="Choi E."/>
            <person name="Choi E."/>
            <person name="Lee S.E."/>
            <person name="Jeon J."/>
            <person name="Kim H."/>
            <person name="Choi G."/>
            <person name="Song H."/>
            <person name="Lee J."/>
            <person name="Lee S.C."/>
            <person name="Kwon J.K."/>
            <person name="Lee H.Y."/>
            <person name="Koo N."/>
            <person name="Hong Y."/>
            <person name="Kim R.W."/>
            <person name="Kang W.H."/>
            <person name="Huh J.H."/>
            <person name="Kang B.C."/>
            <person name="Yang T.J."/>
            <person name="Lee Y.H."/>
            <person name="Bennetzen J.L."/>
            <person name="Choi D."/>
        </authorList>
    </citation>
    <scope>NUCLEOTIDE SEQUENCE [LARGE SCALE GENOMIC DNA]</scope>
    <source>
        <strain evidence="15">cv. PBC81</strain>
    </source>
</reference>
<dbReference type="PRINTS" id="PR00364">
    <property type="entry name" value="DISEASERSIST"/>
</dbReference>
<evidence type="ECO:0000259" key="11">
    <source>
        <dbReference type="Pfam" id="PF03732"/>
    </source>
</evidence>
<dbReference type="InterPro" id="IPR027417">
    <property type="entry name" value="P-loop_NTPase"/>
</dbReference>
<evidence type="ECO:0000259" key="10">
    <source>
        <dbReference type="Pfam" id="PF00931"/>
    </source>
</evidence>
<evidence type="ECO:0000259" key="12">
    <source>
        <dbReference type="Pfam" id="PF23559"/>
    </source>
</evidence>
<dbReference type="Proteomes" id="UP000224567">
    <property type="component" value="Unassembled WGS sequence"/>
</dbReference>
<sequence>MLDIKFALKHLGVADVVLGIRIHQTPQGLALSQSHYIKEVLDKFKYMEFNIAKNPLDVSFALRKNEGERDSQLENFQLHLRKMVQNEIDDALDQLGMIKSGGDQSSVEDGPTGCEKLDIGRIPDECRTNINAERLVSQLQEFVEEFLLVFLGDVPNHKGKRLNEVLAKIGVVVGDIICVIKEDANKIDDAMIQILEKIKDLKADVEERYKSLKYSPPDEFPTVGGLSFLDSFLRKLNNMLKSESSLDFMMKPYNETLDEDLSYLTSVFRDVAKVHHKDEEILKDLQRCTVKLAYEAEVSIDSILVQYNALSHSFARFLQSSKRASKFLRRFYVPVLSELTEPSKHLPTHHSNPVNDEEIVGFENESEKIIQYLIRGTHEIDVVPIVGMGGQGKTTVARKVYNNGSIVHHFDVRAWCIISQSYKRRGLLQEIFSQVTGKEDKGHKEDIIADELKKSLTGKRYLIVLDDMWDVKAWDDLRLSFPDVGNRSRIVITTQLDEVAKQVKHHIDPYSLPFLTPDESLKLLQKKVFQQESFPPSLQDVSKAVAERCKGLPLLSYDNLPDHLRPCLLYMGMFPEDSRIPVSELISLWIAECFVQNIEESGRLEETAEGYLNDLISSNVVMVSGRRYNRKVKYCQVHDVVLHFFLNKSREEKFMLAVKGNPNRFQSSRWKDRRLSDMRLVKVLYLNCPRDADIFSDIFRPLIHLKYLAVDSIFNNDWVLNLPHLETLIMRKRVLGESMKFWKMEKLRHVDIPEFIVDWYKDKQGMFDESSKLENLRIFKGAVIEEADNLDVLLRKYPNLQKLGISFRKAPTSSEADYGKPFCINMESHTHLQSLSLFFPGSPVLGLQLPSNLKKLVLSRVPVDTANAISTELAVYFLLGLPVLEYLQLTECNIWSKEWCIPTYIKFLKLKLLKLVRLGATTWDASEESFPQLETLVVELIGPCTDSLEASAVRIKEGVLENEGNDRIEIITKFMWVARKDRAELLTGIVYATSAFDIWEDLKEWFDKVNRMRLYQLHREISTLSQGTDSVAAYFTKLKNLWNERQILLKGITPTLNEAYAMIMEDEMQHLTNLVASTEKSDPISMQDLYNGRVRGIGGENGERPKPAVMMGYSTSHKGYLLLDLDSNRLFVSRDVSFQEHVFPFANRQDKDDATGFLIEDHVTVLLQTQMDHHKVV</sequence>
<comment type="similarity">
    <text evidence="2">Belongs to the disease resistance NB-LRR family.</text>
</comment>
<gene>
    <name evidence="14" type="ORF">CQW23_22780</name>
</gene>
<feature type="domain" description="NB-ARC" evidence="10">
    <location>
        <begin position="363"/>
        <end position="532"/>
    </location>
</feature>
<dbReference type="Gene3D" id="3.40.50.300">
    <property type="entry name" value="P-loop containing nucleotide triphosphate hydrolases"/>
    <property type="match status" value="1"/>
</dbReference>
<feature type="domain" description="Retrotransposon gag" evidence="11">
    <location>
        <begin position="995"/>
        <end position="1044"/>
    </location>
</feature>
<dbReference type="Pfam" id="PF23559">
    <property type="entry name" value="WHD_DRP"/>
    <property type="match status" value="1"/>
</dbReference>
<dbReference type="OrthoDB" id="899961at2759"/>
<dbReference type="Gene3D" id="3.80.10.10">
    <property type="entry name" value="Ribonuclease Inhibitor"/>
    <property type="match status" value="1"/>
</dbReference>
<evidence type="ECO:0000256" key="6">
    <source>
        <dbReference type="ARBA" id="ARBA00022821"/>
    </source>
</evidence>
<keyword evidence="5" id="KW-0547">Nucleotide-binding</keyword>
<dbReference type="GO" id="GO:0043531">
    <property type="term" value="F:ADP binding"/>
    <property type="evidence" value="ECO:0007669"/>
    <property type="project" value="InterPro"/>
</dbReference>
<keyword evidence="9" id="KW-0472">Membrane</keyword>
<dbReference type="FunFam" id="3.40.50.300:FF:001091">
    <property type="entry name" value="Probable disease resistance protein At1g61300"/>
    <property type="match status" value="1"/>
</dbReference>
<dbReference type="InterPro" id="IPR044974">
    <property type="entry name" value="Disease_R_plants"/>
</dbReference>
<evidence type="ECO:0000313" key="14">
    <source>
        <dbReference type="EMBL" id="PHT39207.1"/>
    </source>
</evidence>
<organism evidence="14 15">
    <name type="scientific">Capsicum baccatum</name>
    <name type="common">Peruvian pepper</name>
    <dbReference type="NCBI Taxonomy" id="33114"/>
    <lineage>
        <taxon>Eukaryota</taxon>
        <taxon>Viridiplantae</taxon>
        <taxon>Streptophyta</taxon>
        <taxon>Embryophyta</taxon>
        <taxon>Tracheophyta</taxon>
        <taxon>Spermatophyta</taxon>
        <taxon>Magnoliopsida</taxon>
        <taxon>eudicotyledons</taxon>
        <taxon>Gunneridae</taxon>
        <taxon>Pentapetalae</taxon>
        <taxon>asterids</taxon>
        <taxon>lamiids</taxon>
        <taxon>Solanales</taxon>
        <taxon>Solanaceae</taxon>
        <taxon>Solanoideae</taxon>
        <taxon>Capsiceae</taxon>
        <taxon>Capsicum</taxon>
    </lineage>
</organism>
<dbReference type="InterPro" id="IPR002182">
    <property type="entry name" value="NB-ARC"/>
</dbReference>
<accession>A0A2G2W1U3</accession>
<evidence type="ECO:0000256" key="5">
    <source>
        <dbReference type="ARBA" id="ARBA00022741"/>
    </source>
</evidence>
<evidence type="ECO:0000256" key="8">
    <source>
        <dbReference type="ARBA" id="ARBA00023054"/>
    </source>
</evidence>
<evidence type="ECO:0000256" key="7">
    <source>
        <dbReference type="ARBA" id="ARBA00022840"/>
    </source>
</evidence>
<feature type="domain" description="Disease resistance protein winged helix" evidence="12">
    <location>
        <begin position="573"/>
        <end position="642"/>
    </location>
</feature>
<evidence type="ECO:0000259" key="13">
    <source>
        <dbReference type="Pfam" id="PF25597"/>
    </source>
</evidence>